<keyword evidence="3" id="KW-1185">Reference proteome</keyword>
<evidence type="ECO:0000313" key="2">
    <source>
        <dbReference type="EMBL" id="PWV98104.1"/>
    </source>
</evidence>
<dbReference type="InterPro" id="IPR018666">
    <property type="entry name" value="DUF2125"/>
</dbReference>
<keyword evidence="1" id="KW-0812">Transmembrane</keyword>
<evidence type="ECO:0000313" key="3">
    <source>
        <dbReference type="Proteomes" id="UP000246352"/>
    </source>
</evidence>
<sequence length="338" mass="35445">MTNSNQTPHAPKSGARKFVWLGGAIIVACLLWTAGWFYAAGQMQTHLPALLQLAARNGVVTDCGNADVRGYPFRIGLFCDQTRIEIPSRQITVTSSAFRSAAQIYRPGHVISEIDGPLTVTDAGGVSAKLDWQALQTSSVVGLNGLDRASLNGRLLSMGLDSPDLPSRLALTADSFEFHVRQRDEDADIAGSASQVSARFGPEVDVRSLSYDLTLVGGAAWLAGQGNEPDSLRGSTVQIRDATLNLSDSSALTVNGQVDVGADGLLSGSLKVTIKGMAEISRVVAVFASDLADQADALAPVLNALDSETGDNAITLPLTLSRGQASMGFIPLGRIPAL</sequence>
<dbReference type="OrthoDB" id="7169664at2"/>
<keyword evidence="1" id="KW-1133">Transmembrane helix</keyword>
<name>A0A317PGE6_9HYPH</name>
<gene>
    <name evidence="2" type="ORF">DFR52_10582</name>
</gene>
<organism evidence="2 3">
    <name type="scientific">Hoeflea marina</name>
    <dbReference type="NCBI Taxonomy" id="274592"/>
    <lineage>
        <taxon>Bacteria</taxon>
        <taxon>Pseudomonadati</taxon>
        <taxon>Pseudomonadota</taxon>
        <taxon>Alphaproteobacteria</taxon>
        <taxon>Hyphomicrobiales</taxon>
        <taxon>Rhizobiaceae</taxon>
        <taxon>Hoeflea</taxon>
    </lineage>
</organism>
<accession>A0A317PGE6</accession>
<feature type="transmembrane region" description="Helical" evidence="1">
    <location>
        <begin position="18"/>
        <end position="39"/>
    </location>
</feature>
<protein>
    <recommendedName>
        <fullName evidence="4">DUF2125 domain-containing protein</fullName>
    </recommendedName>
</protein>
<proteinExistence type="predicted"/>
<dbReference type="EMBL" id="QGTR01000005">
    <property type="protein sequence ID" value="PWV98104.1"/>
    <property type="molecule type" value="Genomic_DNA"/>
</dbReference>
<dbReference type="Pfam" id="PF09898">
    <property type="entry name" value="DUF2125"/>
    <property type="match status" value="1"/>
</dbReference>
<dbReference type="Proteomes" id="UP000246352">
    <property type="component" value="Unassembled WGS sequence"/>
</dbReference>
<dbReference type="AlphaFoldDB" id="A0A317PGE6"/>
<dbReference type="RefSeq" id="WP_110033529.1">
    <property type="nucleotide sequence ID" value="NZ_QGTR01000005.1"/>
</dbReference>
<evidence type="ECO:0008006" key="4">
    <source>
        <dbReference type="Google" id="ProtNLM"/>
    </source>
</evidence>
<evidence type="ECO:0000256" key="1">
    <source>
        <dbReference type="SAM" id="Phobius"/>
    </source>
</evidence>
<reference evidence="2 3" key="1">
    <citation type="submission" date="2018-05" db="EMBL/GenBank/DDBJ databases">
        <title>Genomic Encyclopedia of Type Strains, Phase IV (KMG-IV): sequencing the most valuable type-strain genomes for metagenomic binning, comparative biology and taxonomic classification.</title>
        <authorList>
            <person name="Goeker M."/>
        </authorList>
    </citation>
    <scope>NUCLEOTIDE SEQUENCE [LARGE SCALE GENOMIC DNA]</scope>
    <source>
        <strain evidence="2 3">DSM 16791</strain>
    </source>
</reference>
<comment type="caution">
    <text evidence="2">The sequence shown here is derived from an EMBL/GenBank/DDBJ whole genome shotgun (WGS) entry which is preliminary data.</text>
</comment>
<keyword evidence="1" id="KW-0472">Membrane</keyword>